<evidence type="ECO:0000313" key="1">
    <source>
        <dbReference type="EMBL" id="NIJ09853.1"/>
    </source>
</evidence>
<keyword evidence="2" id="KW-1185">Reference proteome</keyword>
<evidence type="ECO:0008006" key="3">
    <source>
        <dbReference type="Google" id="ProtNLM"/>
    </source>
</evidence>
<dbReference type="Proteomes" id="UP000545493">
    <property type="component" value="Unassembled WGS sequence"/>
</dbReference>
<dbReference type="AlphaFoldDB" id="A0A7X5ULG9"/>
<gene>
    <name evidence="1" type="ORF">FHU38_000197</name>
</gene>
<proteinExistence type="predicted"/>
<dbReference type="PANTHER" id="PTHR36221">
    <property type="entry name" value="DUF742 DOMAIN-CONTAINING PROTEIN"/>
    <property type="match status" value="1"/>
</dbReference>
<dbReference type="InterPro" id="IPR007995">
    <property type="entry name" value="DUF742"/>
</dbReference>
<accession>A0A7X5ULG9</accession>
<name>A0A7X5ULG9_9PSEU</name>
<evidence type="ECO:0000313" key="2">
    <source>
        <dbReference type="Proteomes" id="UP000545493"/>
    </source>
</evidence>
<dbReference type="PANTHER" id="PTHR36221:SF1">
    <property type="entry name" value="DUF742 DOMAIN-CONTAINING PROTEIN"/>
    <property type="match status" value="1"/>
</dbReference>
<dbReference type="EMBL" id="JAAOYM010000001">
    <property type="protein sequence ID" value="NIJ09853.1"/>
    <property type="molecule type" value="Genomic_DNA"/>
</dbReference>
<organism evidence="1 2">
    <name type="scientific">Saccharomonospora amisosensis</name>
    <dbReference type="NCBI Taxonomy" id="1128677"/>
    <lineage>
        <taxon>Bacteria</taxon>
        <taxon>Bacillati</taxon>
        <taxon>Actinomycetota</taxon>
        <taxon>Actinomycetes</taxon>
        <taxon>Pseudonocardiales</taxon>
        <taxon>Pseudonocardiaceae</taxon>
        <taxon>Saccharomonospora</taxon>
    </lineage>
</organism>
<comment type="caution">
    <text evidence="1">The sequence shown here is derived from an EMBL/GenBank/DDBJ whole genome shotgun (WGS) entry which is preliminary data.</text>
</comment>
<dbReference type="RefSeq" id="WP_009156779.1">
    <property type="nucleotide sequence ID" value="NZ_JAAOYM010000001.1"/>
</dbReference>
<sequence length="122" mass="13394">MSDDESGGIEGIDQPRPYCITQGRTQPCADLELMTHVCAIGGNQNDRSEFRMEYAEALRWCQLPTSVAEIASRMRQPASAVKVVIADLVVLGKVRVAAPKHAPPSLDVLERVLDGLTRLQYT</sequence>
<dbReference type="Pfam" id="PF05331">
    <property type="entry name" value="DUF742"/>
    <property type="match status" value="1"/>
</dbReference>
<protein>
    <recommendedName>
        <fullName evidence="3">DUF742 domain-containing protein</fullName>
    </recommendedName>
</protein>
<reference evidence="1 2" key="1">
    <citation type="submission" date="2020-03" db="EMBL/GenBank/DDBJ databases">
        <title>Sequencing the genomes of 1000 actinobacteria strains.</title>
        <authorList>
            <person name="Klenk H.-P."/>
        </authorList>
    </citation>
    <scope>NUCLEOTIDE SEQUENCE [LARGE SCALE GENOMIC DNA]</scope>
    <source>
        <strain evidence="1 2">DSM 45685</strain>
    </source>
</reference>